<dbReference type="GO" id="GO:0016705">
    <property type="term" value="F:oxidoreductase activity, acting on paired donors, with incorporation or reduction of molecular oxygen"/>
    <property type="evidence" value="ECO:0007669"/>
    <property type="project" value="InterPro"/>
</dbReference>
<evidence type="ECO:0000256" key="1">
    <source>
        <dbReference type="ARBA" id="ARBA00010617"/>
    </source>
</evidence>
<reference evidence="10 11" key="1">
    <citation type="submission" date="2024-01" db="EMBL/GenBank/DDBJ databases">
        <title>The genomes of 5 underutilized Papilionoideae crops provide insights into root nodulation and disease resistanc.</title>
        <authorList>
            <person name="Jiang F."/>
        </authorList>
    </citation>
    <scope>NUCLEOTIDE SEQUENCE [LARGE SCALE GENOMIC DNA]</scope>
    <source>
        <strain evidence="10">LVBAO_FW01</strain>
        <tissue evidence="10">Leaves</tissue>
    </source>
</reference>
<evidence type="ECO:0008006" key="12">
    <source>
        <dbReference type="Google" id="ProtNLM"/>
    </source>
</evidence>
<dbReference type="GO" id="GO:0020037">
    <property type="term" value="F:heme binding"/>
    <property type="evidence" value="ECO:0007669"/>
    <property type="project" value="InterPro"/>
</dbReference>
<comment type="similarity">
    <text evidence="1 8">Belongs to the cytochrome P450 family.</text>
</comment>
<evidence type="ECO:0000256" key="3">
    <source>
        <dbReference type="ARBA" id="ARBA00022723"/>
    </source>
</evidence>
<dbReference type="Gene3D" id="1.10.630.10">
    <property type="entry name" value="Cytochrome P450"/>
    <property type="match status" value="1"/>
</dbReference>
<evidence type="ECO:0000313" key="11">
    <source>
        <dbReference type="Proteomes" id="UP001367508"/>
    </source>
</evidence>
<protein>
    <recommendedName>
        <fullName evidence="12">Cytochrome P450</fullName>
    </recommendedName>
</protein>
<dbReference type="PRINTS" id="PR00463">
    <property type="entry name" value="EP450I"/>
</dbReference>
<feature type="transmembrane region" description="Helical" evidence="9">
    <location>
        <begin position="6"/>
        <end position="26"/>
    </location>
</feature>
<keyword evidence="4 8" id="KW-0560">Oxidoreductase</keyword>
<dbReference type="InterPro" id="IPR050651">
    <property type="entry name" value="Plant_Cytochrome_P450_Monoox"/>
</dbReference>
<dbReference type="InterPro" id="IPR001128">
    <property type="entry name" value="Cyt_P450"/>
</dbReference>
<dbReference type="CDD" id="cd20654">
    <property type="entry name" value="CYP82"/>
    <property type="match status" value="1"/>
</dbReference>
<sequence>MDLPQNSLTAIAIGLISIIFLCLFLFQRSKSSKNKEPPMVAGAWPILGHLPLLGRSPATHHLLGAIADKYGPIFTIKLGTAKALVINNWETAKECFTTNDIAVSYRPNLVACEHMTYNRAMLGFAPYGHYWREMRKNVSTGLLSDHRIDLLNHVRISEVQTSTKELYDAWSQRKDKNDFLLVEMRQWFKEMAFNMALRMIVGKRYFGETAVVGKEEAQKCLKALREYMRLMGAFSVADAVPFLRWLDIGGIEKAMKENFKELDSVVAEWLEDHRNKRGLNDGKGKSDEDFMDVMLSMLDGTTIDGFDANTIIKGTSMAMILGATDTSSANHIWALCLLLNNPHTLEKVKEEIDSHIGKERFVTESDMNKLVYLQAVVKESLRLYPPSPLSGPREFREDCKFGDYQVKKGTRLITNLWKIQTDPNIWPDPLEFKPERFLTTHKEIDVKGRHFEFIPFGSGRRICPGISFGLRSSHLTLANFLHSFEVTKTSSEPIDMTSAVEITNIKVTPLQVLIKPRLSSKHYEI</sequence>
<keyword evidence="9" id="KW-1133">Transmembrane helix</keyword>
<dbReference type="Pfam" id="PF00067">
    <property type="entry name" value="p450"/>
    <property type="match status" value="1"/>
</dbReference>
<evidence type="ECO:0000256" key="7">
    <source>
        <dbReference type="PIRSR" id="PIRSR602401-1"/>
    </source>
</evidence>
<comment type="cofactor">
    <cofactor evidence="7">
        <name>heme</name>
        <dbReference type="ChEBI" id="CHEBI:30413"/>
    </cofactor>
</comment>
<dbReference type="AlphaFoldDB" id="A0AAN9KCL2"/>
<name>A0AAN9KCL2_CANGL</name>
<evidence type="ECO:0000256" key="2">
    <source>
        <dbReference type="ARBA" id="ARBA00022617"/>
    </source>
</evidence>
<evidence type="ECO:0000256" key="4">
    <source>
        <dbReference type="ARBA" id="ARBA00023002"/>
    </source>
</evidence>
<keyword evidence="2 7" id="KW-0349">Heme</keyword>
<keyword evidence="11" id="KW-1185">Reference proteome</keyword>
<dbReference type="PRINTS" id="PR00385">
    <property type="entry name" value="P450"/>
</dbReference>
<evidence type="ECO:0000256" key="9">
    <source>
        <dbReference type="SAM" id="Phobius"/>
    </source>
</evidence>
<evidence type="ECO:0000256" key="6">
    <source>
        <dbReference type="ARBA" id="ARBA00023033"/>
    </source>
</evidence>
<keyword evidence="9" id="KW-0472">Membrane</keyword>
<keyword evidence="5 7" id="KW-0408">Iron</keyword>
<dbReference type="EMBL" id="JAYMYQ010000008">
    <property type="protein sequence ID" value="KAK7315310.1"/>
    <property type="molecule type" value="Genomic_DNA"/>
</dbReference>
<dbReference type="SUPFAM" id="SSF48264">
    <property type="entry name" value="Cytochrome P450"/>
    <property type="match status" value="1"/>
</dbReference>
<evidence type="ECO:0000313" key="10">
    <source>
        <dbReference type="EMBL" id="KAK7315310.1"/>
    </source>
</evidence>
<dbReference type="Proteomes" id="UP001367508">
    <property type="component" value="Unassembled WGS sequence"/>
</dbReference>
<dbReference type="InterPro" id="IPR036396">
    <property type="entry name" value="Cyt_P450_sf"/>
</dbReference>
<keyword evidence="9" id="KW-0812">Transmembrane</keyword>
<dbReference type="InterPro" id="IPR002401">
    <property type="entry name" value="Cyt_P450_E_grp-I"/>
</dbReference>
<accession>A0AAN9KCL2</accession>
<dbReference type="PANTHER" id="PTHR47947">
    <property type="entry name" value="CYTOCHROME P450 82C3-RELATED"/>
    <property type="match status" value="1"/>
</dbReference>
<evidence type="ECO:0000256" key="5">
    <source>
        <dbReference type="ARBA" id="ARBA00023004"/>
    </source>
</evidence>
<comment type="caution">
    <text evidence="10">The sequence shown here is derived from an EMBL/GenBank/DDBJ whole genome shotgun (WGS) entry which is preliminary data.</text>
</comment>
<organism evidence="10 11">
    <name type="scientific">Canavalia gladiata</name>
    <name type="common">Sword bean</name>
    <name type="synonym">Dolichos gladiatus</name>
    <dbReference type="NCBI Taxonomy" id="3824"/>
    <lineage>
        <taxon>Eukaryota</taxon>
        <taxon>Viridiplantae</taxon>
        <taxon>Streptophyta</taxon>
        <taxon>Embryophyta</taxon>
        <taxon>Tracheophyta</taxon>
        <taxon>Spermatophyta</taxon>
        <taxon>Magnoliopsida</taxon>
        <taxon>eudicotyledons</taxon>
        <taxon>Gunneridae</taxon>
        <taxon>Pentapetalae</taxon>
        <taxon>rosids</taxon>
        <taxon>fabids</taxon>
        <taxon>Fabales</taxon>
        <taxon>Fabaceae</taxon>
        <taxon>Papilionoideae</taxon>
        <taxon>50 kb inversion clade</taxon>
        <taxon>NPAAA clade</taxon>
        <taxon>indigoferoid/millettioid clade</taxon>
        <taxon>Phaseoleae</taxon>
        <taxon>Canavalia</taxon>
    </lineage>
</organism>
<dbReference type="InterPro" id="IPR017972">
    <property type="entry name" value="Cyt_P450_CS"/>
</dbReference>
<evidence type="ECO:0000256" key="8">
    <source>
        <dbReference type="RuleBase" id="RU000461"/>
    </source>
</evidence>
<keyword evidence="6 8" id="KW-0503">Monooxygenase</keyword>
<proteinExistence type="inferred from homology"/>
<dbReference type="GO" id="GO:0004497">
    <property type="term" value="F:monooxygenase activity"/>
    <property type="evidence" value="ECO:0007669"/>
    <property type="project" value="UniProtKB-KW"/>
</dbReference>
<dbReference type="FunFam" id="1.10.630.10:FF:000026">
    <property type="entry name" value="Cytochrome P450 82C4"/>
    <property type="match status" value="1"/>
</dbReference>
<dbReference type="GO" id="GO:0005506">
    <property type="term" value="F:iron ion binding"/>
    <property type="evidence" value="ECO:0007669"/>
    <property type="project" value="InterPro"/>
</dbReference>
<gene>
    <name evidence="10" type="ORF">VNO77_33850</name>
</gene>
<dbReference type="PANTHER" id="PTHR47947:SF49">
    <property type="entry name" value="CYTOCHROME P450 FAMILY PROTEIN"/>
    <property type="match status" value="1"/>
</dbReference>
<feature type="binding site" description="axial binding residue" evidence="7">
    <location>
        <position position="463"/>
    </location>
    <ligand>
        <name>heme</name>
        <dbReference type="ChEBI" id="CHEBI:30413"/>
    </ligand>
    <ligandPart>
        <name>Fe</name>
        <dbReference type="ChEBI" id="CHEBI:18248"/>
    </ligandPart>
</feature>
<dbReference type="PROSITE" id="PS00086">
    <property type="entry name" value="CYTOCHROME_P450"/>
    <property type="match status" value="1"/>
</dbReference>
<keyword evidence="3 7" id="KW-0479">Metal-binding</keyword>